<reference evidence="1 2" key="1">
    <citation type="journal article" date="2023" name="Nucleic Acids Res.">
        <title>The hologenome of Daphnia magna reveals possible DNA methylation and microbiome-mediated evolution of the host genome.</title>
        <authorList>
            <person name="Chaturvedi A."/>
            <person name="Li X."/>
            <person name="Dhandapani V."/>
            <person name="Marshall H."/>
            <person name="Kissane S."/>
            <person name="Cuenca-Cambronero M."/>
            <person name="Asole G."/>
            <person name="Calvet F."/>
            <person name="Ruiz-Romero M."/>
            <person name="Marangio P."/>
            <person name="Guigo R."/>
            <person name="Rago D."/>
            <person name="Mirbahai L."/>
            <person name="Eastwood N."/>
            <person name="Colbourne J.K."/>
            <person name="Zhou J."/>
            <person name="Mallon E."/>
            <person name="Orsini L."/>
        </authorList>
    </citation>
    <scope>NUCLEOTIDE SEQUENCE [LARGE SCALE GENOMIC DNA]</scope>
    <source>
        <strain evidence="1">LRV0_1</strain>
    </source>
</reference>
<evidence type="ECO:0000313" key="1">
    <source>
        <dbReference type="EMBL" id="KAK4004519.1"/>
    </source>
</evidence>
<name>A0ABQ9YV40_9CRUS</name>
<organism evidence="1 2">
    <name type="scientific">Daphnia magna</name>
    <dbReference type="NCBI Taxonomy" id="35525"/>
    <lineage>
        <taxon>Eukaryota</taxon>
        <taxon>Metazoa</taxon>
        <taxon>Ecdysozoa</taxon>
        <taxon>Arthropoda</taxon>
        <taxon>Crustacea</taxon>
        <taxon>Branchiopoda</taxon>
        <taxon>Diplostraca</taxon>
        <taxon>Cladocera</taxon>
        <taxon>Anomopoda</taxon>
        <taxon>Daphniidae</taxon>
        <taxon>Daphnia</taxon>
    </lineage>
</organism>
<proteinExistence type="predicted"/>
<protein>
    <submittedName>
        <fullName evidence="1">Uncharacterized protein</fullName>
    </submittedName>
</protein>
<sequence length="68" mass="7653">MSNVPQLGWMLTFMGKDISIGVSSQLGQRQPRFKIDSYRPFSSVNNDTIGCFNLVDTKLTPKVPTYEP</sequence>
<evidence type="ECO:0000313" key="2">
    <source>
        <dbReference type="Proteomes" id="UP001234178"/>
    </source>
</evidence>
<comment type="caution">
    <text evidence="1">The sequence shown here is derived from an EMBL/GenBank/DDBJ whole genome shotgun (WGS) entry which is preliminary data.</text>
</comment>
<keyword evidence="2" id="KW-1185">Reference proteome</keyword>
<gene>
    <name evidence="1" type="ORF">OUZ56_006253</name>
</gene>
<accession>A0ABQ9YV40</accession>
<dbReference type="EMBL" id="JAOYFB010000001">
    <property type="protein sequence ID" value="KAK4004519.1"/>
    <property type="molecule type" value="Genomic_DNA"/>
</dbReference>
<dbReference type="Proteomes" id="UP001234178">
    <property type="component" value="Unassembled WGS sequence"/>
</dbReference>